<reference evidence="5" key="1">
    <citation type="journal article" date="2011" name="Genome Res.">
        <title>Deep small RNA sequencing from the nematode Ascaris reveals conservation, functional diversification, and novel developmental profiles.</title>
        <authorList>
            <person name="Wang J."/>
            <person name="Czech B."/>
            <person name="Crunk A."/>
            <person name="Wallace A."/>
            <person name="Mitreva M."/>
            <person name="Hannon G.J."/>
            <person name="Davis R.E."/>
        </authorList>
    </citation>
    <scope>NUCLEOTIDE SEQUENCE</scope>
</reference>
<proteinExistence type="evidence at transcript level"/>
<feature type="domain" description="EF-hand" evidence="4">
    <location>
        <begin position="238"/>
        <end position="273"/>
    </location>
</feature>
<dbReference type="Gene3D" id="1.10.238.10">
    <property type="entry name" value="EF-hand"/>
    <property type="match status" value="1"/>
</dbReference>
<dbReference type="EMBL" id="JI175163">
    <property type="protein sequence ID" value="ADY46993.1"/>
    <property type="molecule type" value="mRNA"/>
</dbReference>
<evidence type="ECO:0000256" key="3">
    <source>
        <dbReference type="ARBA" id="ARBA00022837"/>
    </source>
</evidence>
<protein>
    <submittedName>
        <fullName evidence="5">Kv channel-interacting protein 1</fullName>
    </submittedName>
</protein>
<dbReference type="InterPro" id="IPR028846">
    <property type="entry name" value="Recoverin"/>
</dbReference>
<name>F1LA39_ASCSU</name>
<organism evidence="5">
    <name type="scientific">Ascaris suum</name>
    <name type="common">Pig roundworm</name>
    <name type="synonym">Ascaris lumbricoides</name>
    <dbReference type="NCBI Taxonomy" id="6253"/>
    <lineage>
        <taxon>Eukaryota</taxon>
        <taxon>Metazoa</taxon>
        <taxon>Ecdysozoa</taxon>
        <taxon>Nematoda</taxon>
        <taxon>Chromadorea</taxon>
        <taxon>Rhabditida</taxon>
        <taxon>Spirurina</taxon>
        <taxon>Ascaridomorpha</taxon>
        <taxon>Ascaridoidea</taxon>
        <taxon>Ascarididae</taxon>
        <taxon>Ascaris</taxon>
    </lineage>
</organism>
<dbReference type="SUPFAM" id="SSF47473">
    <property type="entry name" value="EF-hand"/>
    <property type="match status" value="1"/>
</dbReference>
<accession>F1LA39</accession>
<keyword evidence="3" id="KW-0106">Calcium</keyword>
<dbReference type="InterPro" id="IPR018247">
    <property type="entry name" value="EF_Hand_1_Ca_BS"/>
</dbReference>
<evidence type="ECO:0000259" key="4">
    <source>
        <dbReference type="PROSITE" id="PS50222"/>
    </source>
</evidence>
<dbReference type="PANTHER" id="PTHR23055:SF171">
    <property type="entry name" value="EF-HAND DOMAIN-CONTAINING PROTEIN"/>
    <property type="match status" value="1"/>
</dbReference>
<sequence>MASTAMMDHRNLLFGGISIAQKPKRRHSQWERALRRTYAPPPSITSNKLIGAAFSTLYWTVRSLQFSFFYKNVDKDEDETVDLLKRESSVQPPSIAELRRRTQEAFSCKYIKYMYARFKNECPTGRMRLDEFKKMFGPYLPERLNEEYIVRLFNAFGKGKGEITFQDLMETLAMLNYPSPQSNAVWTIRMIKGKDANKVNHTEFTDFVRSVFQLSRPVQKRRSLSSNTEGRRMSIQDAITRRADESFSALDKDNDGYVDISDLVEFFQEEGRMDPLHLKVSTVSPLLGKGYR</sequence>
<keyword evidence="2" id="KW-0677">Repeat</keyword>
<dbReference type="InterPro" id="IPR011992">
    <property type="entry name" value="EF-hand-dom_pair"/>
</dbReference>
<dbReference type="AlphaFoldDB" id="F1LA39"/>
<keyword evidence="1" id="KW-0479">Metal-binding</keyword>
<evidence type="ECO:0000256" key="2">
    <source>
        <dbReference type="ARBA" id="ARBA00022737"/>
    </source>
</evidence>
<dbReference type="PROSITE" id="PS00018">
    <property type="entry name" value="EF_HAND_1"/>
    <property type="match status" value="1"/>
</dbReference>
<dbReference type="PANTHER" id="PTHR23055">
    <property type="entry name" value="CALCIUM BINDING PROTEINS"/>
    <property type="match status" value="1"/>
</dbReference>
<evidence type="ECO:0000256" key="1">
    <source>
        <dbReference type="ARBA" id="ARBA00022723"/>
    </source>
</evidence>
<dbReference type="PROSITE" id="PS50222">
    <property type="entry name" value="EF_HAND_2"/>
    <property type="match status" value="1"/>
</dbReference>
<dbReference type="GO" id="GO:0005509">
    <property type="term" value="F:calcium ion binding"/>
    <property type="evidence" value="ECO:0007669"/>
    <property type="project" value="InterPro"/>
</dbReference>
<evidence type="ECO:0000313" key="5">
    <source>
        <dbReference type="EMBL" id="ADY46993.1"/>
    </source>
</evidence>
<dbReference type="InterPro" id="IPR002048">
    <property type="entry name" value="EF_hand_dom"/>
</dbReference>